<dbReference type="Gene3D" id="2.60.120.260">
    <property type="entry name" value="Galactose-binding domain-like"/>
    <property type="match status" value="1"/>
</dbReference>
<feature type="transmembrane region" description="Helical" evidence="1">
    <location>
        <begin position="360"/>
        <end position="381"/>
    </location>
</feature>
<protein>
    <recommendedName>
        <fullName evidence="3">Glycosyltransferase RgtA/B/C/D-like domain-containing protein</fullName>
    </recommendedName>
</protein>
<organism evidence="2">
    <name type="scientific">uncultured Flavobacteriia bacterium</name>
    <dbReference type="NCBI Taxonomy" id="212695"/>
    <lineage>
        <taxon>Bacteria</taxon>
        <taxon>Pseudomonadati</taxon>
        <taxon>Bacteroidota</taxon>
        <taxon>Flavobacteriia</taxon>
        <taxon>environmental samples</taxon>
    </lineage>
</organism>
<dbReference type="EMBL" id="FO117572">
    <property type="protein sequence ID" value="CCF99168.1"/>
    <property type="molecule type" value="Genomic_DNA"/>
</dbReference>
<evidence type="ECO:0000313" key="2">
    <source>
        <dbReference type="EMBL" id="CCF99168.1"/>
    </source>
</evidence>
<proteinExistence type="predicted"/>
<feature type="transmembrane region" description="Helical" evidence="1">
    <location>
        <begin position="85"/>
        <end position="102"/>
    </location>
</feature>
<keyword evidence="1" id="KW-0812">Transmembrane</keyword>
<feature type="transmembrane region" description="Helical" evidence="1">
    <location>
        <begin position="330"/>
        <end position="354"/>
    </location>
</feature>
<feature type="transmembrane region" description="Helical" evidence="1">
    <location>
        <begin position="303"/>
        <end position="323"/>
    </location>
</feature>
<gene>
    <name evidence="2" type="ORF">VIS_S3ARA10034</name>
</gene>
<reference evidence="2" key="2">
    <citation type="submission" date="2012-02" db="EMBL/GenBank/DDBJ databases">
        <authorList>
            <person name="Genoscope - CEA"/>
        </authorList>
    </citation>
    <scope>NUCLEOTIDE SEQUENCE</scope>
</reference>
<dbReference type="AlphaFoldDB" id="H6RDQ7"/>
<name>H6RDQ7_9BACT</name>
<evidence type="ECO:0008006" key="3">
    <source>
        <dbReference type="Google" id="ProtNLM"/>
    </source>
</evidence>
<feature type="transmembrane region" description="Helical" evidence="1">
    <location>
        <begin position="123"/>
        <end position="145"/>
    </location>
</feature>
<feature type="transmembrane region" description="Helical" evidence="1">
    <location>
        <begin position="254"/>
        <end position="283"/>
    </location>
</feature>
<evidence type="ECO:0000256" key="1">
    <source>
        <dbReference type="SAM" id="Phobius"/>
    </source>
</evidence>
<reference evidence="2" key="1">
    <citation type="journal article" date="2012" name="Environ. Microbiol.">
        <title>Genomic content of uncultured Bacteroidetes from contrasting oceanic provinces in the North Atlantic Ocean.</title>
        <authorList>
            <person name="Gomez-Pereira P.R."/>
            <person name="Schuler M."/>
            <person name="Fuchs B.M."/>
            <person name="Bennke C."/>
            <person name="Teeling H."/>
            <person name="Waldmann J."/>
            <person name="Richter M."/>
            <person name="Barbe V."/>
            <person name="Bataille E."/>
            <person name="Glockner F.O."/>
            <person name="Amann R."/>
        </authorList>
    </citation>
    <scope>NUCLEOTIDE SEQUENCE</scope>
</reference>
<accession>H6RDQ7</accession>
<feature type="transmembrane region" description="Helical" evidence="1">
    <location>
        <begin position="203"/>
        <end position="233"/>
    </location>
</feature>
<keyword evidence="1" id="KW-0472">Membrane</keyword>
<feature type="transmembrane region" description="Helical" evidence="1">
    <location>
        <begin position="12"/>
        <end position="28"/>
    </location>
</feature>
<feature type="transmembrane region" description="Helical" evidence="1">
    <location>
        <begin position="151"/>
        <end position="167"/>
    </location>
</feature>
<keyword evidence="1" id="KW-1133">Transmembrane helix</keyword>
<feature type="transmembrane region" description="Helical" evidence="1">
    <location>
        <begin position="388"/>
        <end position="406"/>
    </location>
</feature>
<sequence length="604" mass="70003">MGFLKTNSLTKITGAFILLAIVFTIISQEKWNKDNAVISSDVRGYYAYLPALFIHNDLKFENHEVYKIERGYEVWVMKDKNGTKYIKFTCGMSIMCAPFFLVSHALAEPLGEKADGFSSPYKIGLIVSSIFYLFISILFLSKFLLLYFEDRAVSICLLILFLGTNLFEFETGLLAQSHAYSFALLSVFMYSSVKWLDTPRFKWAIWIGITGGLMFLIRPIDILFLSFILLFNVNSFKGLIGRFKLIWNYKKQAFVFLGLFLLMISPQLLYFKHIFGSFIYYSYTKEGFFFLHPHLFDSVFSYRNGWLVYSPIMLLSLVGFFFIKRYSKQFTWFSPFAFLMYFYVISSWWCWWYVGFGNRAFINLYPILAVPLCAFISFALSKKIAVRVGLNVLVLTLIVFNVFQTYQYEKGILHWGWMSKDSYWHSFGRTEHSQLAGLYFEPPHLEKALLGSDVVSVSAIDTLYSCINGFEKLNPESSYFPFVQKKEFFKGNKALFFGGQPFAMQKTFNVPKGANSVYISAWVKTDSELRIVLTGEGGVAFYKASDQIEKSQGGWKKLHLLAKLPKGLTYETLKYYVWNQEKGSYHIDNIELHCFAISVEYIER</sequence>